<protein>
    <submittedName>
        <fullName evidence="7">Threonine/homoserine/homoserine lactone efflux protein</fullName>
    </submittedName>
</protein>
<evidence type="ECO:0000313" key="8">
    <source>
        <dbReference type="Proteomes" id="UP000198761"/>
    </source>
</evidence>
<comment type="subcellular location">
    <subcellularLocation>
        <location evidence="1">Cell membrane</location>
        <topology evidence="1">Multi-pass membrane protein</topology>
    </subcellularLocation>
</comment>
<dbReference type="GO" id="GO:0033228">
    <property type="term" value="P:cysteine export across plasma membrane"/>
    <property type="evidence" value="ECO:0007669"/>
    <property type="project" value="TreeGrafter"/>
</dbReference>
<keyword evidence="3 6" id="KW-0812">Transmembrane</keyword>
<keyword evidence="5 6" id="KW-0472">Membrane</keyword>
<organism evidence="7 8">
    <name type="scientific">Gemmobacter aquatilis</name>
    <dbReference type="NCBI Taxonomy" id="933059"/>
    <lineage>
        <taxon>Bacteria</taxon>
        <taxon>Pseudomonadati</taxon>
        <taxon>Pseudomonadota</taxon>
        <taxon>Alphaproteobacteria</taxon>
        <taxon>Rhodobacterales</taxon>
        <taxon>Paracoccaceae</taxon>
        <taxon>Gemmobacter</taxon>
    </lineage>
</organism>
<evidence type="ECO:0000256" key="1">
    <source>
        <dbReference type="ARBA" id="ARBA00004651"/>
    </source>
</evidence>
<dbReference type="AlphaFoldDB" id="A0A1H8GL31"/>
<evidence type="ECO:0000256" key="6">
    <source>
        <dbReference type="SAM" id="Phobius"/>
    </source>
</evidence>
<dbReference type="RefSeq" id="WP_091301452.1">
    <property type="nucleotide sequence ID" value="NZ_FOCE01000005.1"/>
</dbReference>
<dbReference type="PANTHER" id="PTHR30086">
    <property type="entry name" value="ARGININE EXPORTER PROTEIN ARGO"/>
    <property type="match status" value="1"/>
</dbReference>
<dbReference type="GO" id="GO:0005886">
    <property type="term" value="C:plasma membrane"/>
    <property type="evidence" value="ECO:0007669"/>
    <property type="project" value="UniProtKB-SubCell"/>
</dbReference>
<accession>A0A1H8GL31</accession>
<evidence type="ECO:0000256" key="3">
    <source>
        <dbReference type="ARBA" id="ARBA00022692"/>
    </source>
</evidence>
<sequence length="190" mass="19514">MPLTELAFALLVLLLTPGPTNTLLAVAGTERGWRGALPLIPFEVLAYLLVVVPLALAGQALLTALPVLKPVIGGMAALWVMGLAVKMWRLPEAGAAPQVTAGRVFVTTLLNPKALIVGLVLLPGAGLALRAGLFAALVVSVAAVWAALGACIAGRSDCPARQTAPLFRRIAALWLGALSLGLMLGSLPHL</sequence>
<keyword evidence="4 6" id="KW-1133">Transmembrane helix</keyword>
<dbReference type="Proteomes" id="UP000198761">
    <property type="component" value="Unassembled WGS sequence"/>
</dbReference>
<evidence type="ECO:0000256" key="5">
    <source>
        <dbReference type="ARBA" id="ARBA00023136"/>
    </source>
</evidence>
<reference evidence="7 8" key="1">
    <citation type="submission" date="2016-10" db="EMBL/GenBank/DDBJ databases">
        <authorList>
            <person name="de Groot N.N."/>
        </authorList>
    </citation>
    <scope>NUCLEOTIDE SEQUENCE [LARGE SCALE GENOMIC DNA]</scope>
    <source>
        <strain evidence="7 8">DSM 3857</strain>
    </source>
</reference>
<feature type="transmembrane region" description="Helical" evidence="6">
    <location>
        <begin position="131"/>
        <end position="154"/>
    </location>
</feature>
<keyword evidence="2" id="KW-1003">Cell membrane</keyword>
<dbReference type="PANTHER" id="PTHR30086:SF20">
    <property type="entry name" value="ARGININE EXPORTER PROTEIN ARGO-RELATED"/>
    <property type="match status" value="1"/>
</dbReference>
<keyword evidence="8" id="KW-1185">Reference proteome</keyword>
<evidence type="ECO:0000256" key="4">
    <source>
        <dbReference type="ARBA" id="ARBA00022989"/>
    </source>
</evidence>
<evidence type="ECO:0000313" key="7">
    <source>
        <dbReference type="EMBL" id="SEN44673.1"/>
    </source>
</evidence>
<dbReference type="InterPro" id="IPR001123">
    <property type="entry name" value="LeuE-type"/>
</dbReference>
<name>A0A1H8GL31_9RHOB</name>
<evidence type="ECO:0000256" key="2">
    <source>
        <dbReference type="ARBA" id="ARBA00022475"/>
    </source>
</evidence>
<feature type="transmembrane region" description="Helical" evidence="6">
    <location>
        <begin position="71"/>
        <end position="88"/>
    </location>
</feature>
<feature type="transmembrane region" description="Helical" evidence="6">
    <location>
        <begin position="44"/>
        <end position="64"/>
    </location>
</feature>
<dbReference type="GO" id="GO:0015171">
    <property type="term" value="F:amino acid transmembrane transporter activity"/>
    <property type="evidence" value="ECO:0007669"/>
    <property type="project" value="TreeGrafter"/>
</dbReference>
<dbReference type="EMBL" id="FOCE01000005">
    <property type="protein sequence ID" value="SEN44673.1"/>
    <property type="molecule type" value="Genomic_DNA"/>
</dbReference>
<dbReference type="OrthoDB" id="6710777at2"/>
<gene>
    <name evidence="7" type="ORF">SAMN04488103_10597</name>
</gene>
<feature type="transmembrane region" description="Helical" evidence="6">
    <location>
        <begin position="166"/>
        <end position="187"/>
    </location>
</feature>
<proteinExistence type="predicted"/>